<dbReference type="AlphaFoldDB" id="X1GG15"/>
<feature type="non-terminal residue" evidence="1">
    <location>
        <position position="36"/>
    </location>
</feature>
<proteinExistence type="predicted"/>
<sequence length="36" mass="4048">MRREFIDGVNEAMSELWESIYPYGDLTGIKLAVEGG</sequence>
<gene>
    <name evidence="1" type="ORF">S03H2_19132</name>
</gene>
<accession>X1GG15</accession>
<reference evidence="1" key="1">
    <citation type="journal article" date="2014" name="Front. Microbiol.">
        <title>High frequency of phylogenetically diverse reductive dehalogenase-homologous genes in deep subseafloor sedimentary metagenomes.</title>
        <authorList>
            <person name="Kawai M."/>
            <person name="Futagami T."/>
            <person name="Toyoda A."/>
            <person name="Takaki Y."/>
            <person name="Nishi S."/>
            <person name="Hori S."/>
            <person name="Arai W."/>
            <person name="Tsubouchi T."/>
            <person name="Morono Y."/>
            <person name="Uchiyama I."/>
            <person name="Ito T."/>
            <person name="Fujiyama A."/>
            <person name="Inagaki F."/>
            <person name="Takami H."/>
        </authorList>
    </citation>
    <scope>NUCLEOTIDE SEQUENCE</scope>
    <source>
        <strain evidence="1">Expedition CK06-06</strain>
    </source>
</reference>
<protein>
    <submittedName>
        <fullName evidence="1">Uncharacterized protein</fullName>
    </submittedName>
</protein>
<evidence type="ECO:0000313" key="1">
    <source>
        <dbReference type="EMBL" id="GAH43770.1"/>
    </source>
</evidence>
<comment type="caution">
    <text evidence="1">The sequence shown here is derived from an EMBL/GenBank/DDBJ whole genome shotgun (WGS) entry which is preliminary data.</text>
</comment>
<name>X1GG15_9ZZZZ</name>
<dbReference type="EMBL" id="BARU01009975">
    <property type="protein sequence ID" value="GAH43770.1"/>
    <property type="molecule type" value="Genomic_DNA"/>
</dbReference>
<organism evidence="1">
    <name type="scientific">marine sediment metagenome</name>
    <dbReference type="NCBI Taxonomy" id="412755"/>
    <lineage>
        <taxon>unclassified sequences</taxon>
        <taxon>metagenomes</taxon>
        <taxon>ecological metagenomes</taxon>
    </lineage>
</organism>